<feature type="compositionally biased region" description="Basic and acidic residues" evidence="8">
    <location>
        <begin position="1075"/>
        <end position="1091"/>
    </location>
</feature>
<proteinExistence type="inferred from homology"/>
<dbReference type="InterPro" id="IPR001943">
    <property type="entry name" value="UVR_dom"/>
</dbReference>
<comment type="subcellular location">
    <subcellularLocation>
        <location evidence="1">Chromosome</location>
    </subcellularLocation>
</comment>
<dbReference type="InterPro" id="IPR011989">
    <property type="entry name" value="ARM-like"/>
</dbReference>
<evidence type="ECO:0000256" key="1">
    <source>
        <dbReference type="ARBA" id="ARBA00004286"/>
    </source>
</evidence>
<comment type="similarity">
    <text evidence="2">Belongs to the CND3 (condensin subunit 3) family.</text>
</comment>
<dbReference type="EMBL" id="CACVKT020001843">
    <property type="protein sequence ID" value="CAC5372304.1"/>
    <property type="molecule type" value="Genomic_DNA"/>
</dbReference>
<dbReference type="Proteomes" id="UP000507470">
    <property type="component" value="Unassembled WGS sequence"/>
</dbReference>
<evidence type="ECO:0000256" key="2">
    <source>
        <dbReference type="ARBA" id="ARBA00006533"/>
    </source>
</evidence>
<feature type="compositionally biased region" description="Acidic residues" evidence="8">
    <location>
        <begin position="884"/>
        <end position="907"/>
    </location>
</feature>
<dbReference type="Pfam" id="PF12719">
    <property type="entry name" value="Cnd3"/>
    <property type="match status" value="1"/>
</dbReference>
<dbReference type="GO" id="GO:0007076">
    <property type="term" value="P:mitotic chromosome condensation"/>
    <property type="evidence" value="ECO:0007669"/>
    <property type="project" value="InterPro"/>
</dbReference>
<feature type="compositionally biased region" description="Polar residues" evidence="8">
    <location>
        <begin position="1240"/>
        <end position="1261"/>
    </location>
</feature>
<evidence type="ECO:0000256" key="4">
    <source>
        <dbReference type="ARBA" id="ARBA00022618"/>
    </source>
</evidence>
<dbReference type="GO" id="GO:0000793">
    <property type="term" value="C:condensed chromosome"/>
    <property type="evidence" value="ECO:0007669"/>
    <property type="project" value="TreeGrafter"/>
</dbReference>
<feature type="compositionally biased region" description="Basic residues" evidence="8">
    <location>
        <begin position="1659"/>
        <end position="1670"/>
    </location>
</feature>
<evidence type="ECO:0000256" key="3">
    <source>
        <dbReference type="ARBA" id="ARBA00022454"/>
    </source>
</evidence>
<dbReference type="GO" id="GO:0005737">
    <property type="term" value="C:cytoplasm"/>
    <property type="evidence" value="ECO:0007669"/>
    <property type="project" value="TreeGrafter"/>
</dbReference>
<evidence type="ECO:0000313" key="10">
    <source>
        <dbReference type="EMBL" id="CAC5372304.1"/>
    </source>
</evidence>
<feature type="compositionally biased region" description="Basic and acidic residues" evidence="8">
    <location>
        <begin position="1322"/>
        <end position="1331"/>
    </location>
</feature>
<gene>
    <name evidence="10" type="ORF">MCOR_10438</name>
</gene>
<feature type="compositionally biased region" description="Basic residues" evidence="8">
    <location>
        <begin position="1585"/>
        <end position="1595"/>
    </location>
</feature>
<feature type="compositionally biased region" description="Polar residues" evidence="8">
    <location>
        <begin position="1345"/>
        <end position="1372"/>
    </location>
</feature>
<dbReference type="PANTHER" id="PTHR14418:SF5">
    <property type="entry name" value="CONDENSIN COMPLEX SUBUNIT 3"/>
    <property type="match status" value="1"/>
</dbReference>
<evidence type="ECO:0000256" key="5">
    <source>
        <dbReference type="ARBA" id="ARBA00022776"/>
    </source>
</evidence>
<dbReference type="Pfam" id="PF02151">
    <property type="entry name" value="UVR"/>
    <property type="match status" value="1"/>
</dbReference>
<sequence length="1670" mass="185519">MKQPSMKEVFEQCQNSMKSHSNLLKYMEKLYDKTEFSKFWSDFNHYLKYPMIVFQREPVVERTIDFIAKFVTSDDSLLDEVSQNRLLLTMFEFLLKSHNVNSRAVRFRCCQLINKILNNLGDDAQIDDDLYDKIYQCMLERLRDKEPVVRFHAVMALARLQDPKDENCPVIKAYLFLIQSDPNPEVRRAVMSCIAPSPKTLPAILEKTRDVKDTVRKTAYNVLGEKVHIKALSIANRERLLQEGLTDRVESVKEACSSKLLQAWLRTFGGNVLELLGALDVEYATDTCELVLNTLFKHTSTAELIKNFDILNEKVLIPQEKLNAESVMYWNMLCKHIHGLGTDFDADLEKVLPNCLEFSNYIKEYVDTLKGCDDIDIQLQKQFVIQQLLAITVYMDLADTVSRKAMENLLSSMLTADHVAFNLVKFIIPRLCEIKDYSDSLVNQMAVTISDIREPITTVEKDINEEMRRQNDLKIAGIRVKINQLKEDMDESIRSQDFSKAAEIKESIKSLDEERDKVLKDNEPQTEEVKSEKTDVATLLKCQAIVAEMLEALPLKSLNPTLQTLIETLILPGIMNEDAGIRNMAVRSLGMCCLLNKDLVLVHLPLFMQASQIDVECVRVTALKVMIDLLHMHGTEAIKHAGKKPVEEQLNTSSDLYEEPADNSEQASKLVAFLTAFLDSQNSELRTIAAEGMSKLMLSGRVVSSKILSHLLLLWYNPVTEDDTHLRHCLGTFLPIFAFAGRSNQEMIEEAFLPTLKTIVSAPLSSPLAEVNPDNVAELLVQLTNSKLLLENQKSEEQTTENPGHDNLAITICNEILSNPEANTLKVFVKVLNQLEFSPNNVVNLKEIAVLTEKISKVIKDNPCLKTVEKIKAYVNSLLPEESPSMEEDNNTDEQTEATEEKGDEDANTTIDRSALNDTAQQLEGSLFQESRTLKRIKSITSTKSLDASELEADVRELPLFPEIQEEPDTPRLIGVKTPSKNVKRTPAKGITPLKGQTTKTMKPSKLTDVESRTATSSEDNPDTESVSSGKEITSKEKSTLRGRTPTKRKTKDEEESPVQTKSPKKSSPAKKSPTRKESPSKSPARADKSPRGRTPTKRKTTTEEQSPVHRKSSKKSSPARVEKSPGRGKTPTKRKAAAEESRLQGKSPKKPTPAKKSPSKTESIGKSRTATRGQKTAEKVQTPTKGKSPARGKSAKSPSRSETLSKGTPQKGKSPTRKETAAKSKSPRTEMPTKDKSPRTVTPTKSKSPRTVTPTKIKSNTRTETPTRATPPVKRTTRGKSPKTLTPTKGQPSANAPTPGDKKIQSKEKPSESPAAVRSRRAVDQKKDGAKPVGSLSKKLPSLVKNTGRSTRGKTSSILSDDELSSNSSVKSPRVNKKAVTASSTDEDDIPSTDSSVISVTRSTRRSGNVSGEPSTNSPVVSVTRNTRRARNMVCDDDLPSTDSTLKSSPRNTKRKVLAKGTRSKAINTPSVSDEEDTMSTDSSIKKTVRDTKKKLISDSDESVKSSTRSTRNKPVDTSDDDSVKSTASGRRSAATKKLSDDDTDSSVVSGTRRTRAKGSTKPSITLQELAADSDSESGSPAKISHHRIKSTRKMTKDLETVLDESDLDTVFESPSRGTRSAKPAKKAKDEEVSNEKKDKPSLRTKQDNKAEELNQPRSRRTLRSKQTD</sequence>
<keyword evidence="7" id="KW-0131">Cell cycle</keyword>
<evidence type="ECO:0000313" key="11">
    <source>
        <dbReference type="Proteomes" id="UP000507470"/>
    </source>
</evidence>
<feature type="region of interest" description="Disordered" evidence="8">
    <location>
        <begin position="879"/>
        <end position="908"/>
    </location>
</feature>
<evidence type="ECO:0000256" key="8">
    <source>
        <dbReference type="SAM" id="MobiDB-lite"/>
    </source>
</evidence>
<evidence type="ECO:0000259" key="9">
    <source>
        <dbReference type="PROSITE" id="PS50151"/>
    </source>
</evidence>
<keyword evidence="11" id="KW-1185">Reference proteome</keyword>
<feature type="compositionally biased region" description="Basic and acidic residues" evidence="8">
    <location>
        <begin position="1301"/>
        <end position="1312"/>
    </location>
</feature>
<keyword evidence="6" id="KW-0226">DNA condensation</keyword>
<name>A0A6J8ARP3_MYTCO</name>
<feature type="compositionally biased region" description="Low complexity" evidence="8">
    <location>
        <begin position="1263"/>
        <end position="1273"/>
    </location>
</feature>
<keyword evidence="3" id="KW-0158">Chromosome</keyword>
<reference evidence="10 11" key="1">
    <citation type="submission" date="2020-06" db="EMBL/GenBank/DDBJ databases">
        <authorList>
            <person name="Li R."/>
            <person name="Bekaert M."/>
        </authorList>
    </citation>
    <scope>NUCLEOTIDE SEQUENCE [LARGE SCALE GENOMIC DNA]</scope>
    <source>
        <strain evidence="11">wild</strain>
    </source>
</reference>
<dbReference type="GO" id="GO:0000796">
    <property type="term" value="C:condensin complex"/>
    <property type="evidence" value="ECO:0007669"/>
    <property type="project" value="InterPro"/>
</dbReference>
<dbReference type="InterPro" id="IPR025977">
    <property type="entry name" value="Cnd3_C"/>
</dbReference>
<feature type="compositionally biased region" description="Basic and acidic residues" evidence="8">
    <location>
        <begin position="1485"/>
        <end position="1505"/>
    </location>
</feature>
<feature type="compositionally biased region" description="Polar residues" evidence="8">
    <location>
        <begin position="1442"/>
        <end position="1452"/>
    </location>
</feature>
<feature type="region of interest" description="Disordered" evidence="8">
    <location>
        <begin position="963"/>
        <end position="1670"/>
    </location>
</feature>
<accession>A0A6J8ARP3</accession>
<keyword evidence="4" id="KW-0132">Cell division</keyword>
<dbReference type="PANTHER" id="PTHR14418">
    <property type="entry name" value="CONDENSIN COMPLEX SUBUNIT 3-RELATED"/>
    <property type="match status" value="1"/>
</dbReference>
<dbReference type="SUPFAM" id="SSF48371">
    <property type="entry name" value="ARM repeat"/>
    <property type="match status" value="2"/>
</dbReference>
<protein>
    <submittedName>
        <fullName evidence="10">YCG1</fullName>
    </submittedName>
</protein>
<evidence type="ECO:0000256" key="7">
    <source>
        <dbReference type="ARBA" id="ARBA00023306"/>
    </source>
</evidence>
<feature type="compositionally biased region" description="Basic and acidic residues" evidence="8">
    <location>
        <begin position="1217"/>
        <end position="1239"/>
    </location>
</feature>
<dbReference type="PROSITE" id="PS50151">
    <property type="entry name" value="UVR"/>
    <property type="match status" value="1"/>
</dbReference>
<dbReference type="InterPro" id="IPR016024">
    <property type="entry name" value="ARM-type_fold"/>
</dbReference>
<feature type="domain" description="UVR" evidence="9">
    <location>
        <begin position="479"/>
        <end position="514"/>
    </location>
</feature>
<keyword evidence="5" id="KW-0498">Mitosis</keyword>
<feature type="compositionally biased region" description="Polar residues" evidence="8">
    <location>
        <begin position="1165"/>
        <end position="1186"/>
    </location>
</feature>
<feature type="compositionally biased region" description="Polar residues" evidence="8">
    <location>
        <begin position="1013"/>
        <end position="1032"/>
    </location>
</feature>
<dbReference type="GO" id="GO:0051301">
    <property type="term" value="P:cell division"/>
    <property type="evidence" value="ECO:0007669"/>
    <property type="project" value="UniProtKB-KW"/>
</dbReference>
<feature type="compositionally biased region" description="Polar residues" evidence="8">
    <location>
        <begin position="1409"/>
        <end position="1426"/>
    </location>
</feature>
<feature type="compositionally biased region" description="Polar residues" evidence="8">
    <location>
        <begin position="1284"/>
        <end position="1297"/>
    </location>
</feature>
<dbReference type="Gene3D" id="1.25.10.10">
    <property type="entry name" value="Leucine-rich Repeat Variant"/>
    <property type="match status" value="2"/>
</dbReference>
<feature type="compositionally biased region" description="Acidic residues" evidence="8">
    <location>
        <begin position="1602"/>
        <end position="1611"/>
    </location>
</feature>
<dbReference type="Gene3D" id="4.10.860.10">
    <property type="entry name" value="UVR domain"/>
    <property type="match status" value="1"/>
</dbReference>
<dbReference type="InterPro" id="IPR027165">
    <property type="entry name" value="CND3"/>
</dbReference>
<organism evidence="10 11">
    <name type="scientific">Mytilus coruscus</name>
    <name type="common">Sea mussel</name>
    <dbReference type="NCBI Taxonomy" id="42192"/>
    <lineage>
        <taxon>Eukaryota</taxon>
        <taxon>Metazoa</taxon>
        <taxon>Spiralia</taxon>
        <taxon>Lophotrochozoa</taxon>
        <taxon>Mollusca</taxon>
        <taxon>Bivalvia</taxon>
        <taxon>Autobranchia</taxon>
        <taxon>Pteriomorphia</taxon>
        <taxon>Mytilida</taxon>
        <taxon>Mytiloidea</taxon>
        <taxon>Mytilidae</taxon>
        <taxon>Mytilinae</taxon>
        <taxon>Mytilus</taxon>
    </lineage>
</organism>
<feature type="compositionally biased region" description="Basic and acidic residues" evidence="8">
    <location>
        <begin position="1628"/>
        <end position="1656"/>
    </location>
</feature>
<feature type="compositionally biased region" description="Polar residues" evidence="8">
    <location>
        <begin position="1197"/>
        <end position="1214"/>
    </location>
</feature>
<dbReference type="OrthoDB" id="27187at2759"/>
<feature type="compositionally biased region" description="Low complexity" evidence="8">
    <location>
        <begin position="1393"/>
        <end position="1403"/>
    </location>
</feature>
<evidence type="ECO:0000256" key="6">
    <source>
        <dbReference type="ARBA" id="ARBA00023067"/>
    </source>
</evidence>